<dbReference type="InterPro" id="IPR042070">
    <property type="entry name" value="PucR_C-HTH_sf"/>
</dbReference>
<dbReference type="PANTHER" id="PTHR33744:SF15">
    <property type="entry name" value="CARBOHYDRATE DIACID REGULATOR"/>
    <property type="match status" value="1"/>
</dbReference>
<protein>
    <recommendedName>
        <fullName evidence="1">PucR C-terminal helix-turn-helix domain-containing protein</fullName>
    </recommendedName>
</protein>
<dbReference type="EMBL" id="NPOA01000008">
    <property type="protein sequence ID" value="PAV29317.1"/>
    <property type="molecule type" value="Genomic_DNA"/>
</dbReference>
<dbReference type="PANTHER" id="PTHR33744">
    <property type="entry name" value="CARBOHYDRATE DIACID REGULATOR"/>
    <property type="match status" value="1"/>
</dbReference>
<organism evidence="2 3">
    <name type="scientific">Virgibacillus profundi</name>
    <dbReference type="NCBI Taxonomy" id="2024555"/>
    <lineage>
        <taxon>Bacteria</taxon>
        <taxon>Bacillati</taxon>
        <taxon>Bacillota</taxon>
        <taxon>Bacilli</taxon>
        <taxon>Bacillales</taxon>
        <taxon>Bacillaceae</taxon>
        <taxon>Virgibacillus</taxon>
    </lineage>
</organism>
<evidence type="ECO:0000259" key="1">
    <source>
        <dbReference type="Pfam" id="PF13556"/>
    </source>
</evidence>
<proteinExistence type="predicted"/>
<dbReference type="InterPro" id="IPR009057">
    <property type="entry name" value="Homeodomain-like_sf"/>
</dbReference>
<keyword evidence="3" id="KW-1185">Reference proteome</keyword>
<feature type="domain" description="PucR C-terminal helix-turn-helix" evidence="1">
    <location>
        <begin position="235"/>
        <end position="293"/>
    </location>
</feature>
<evidence type="ECO:0000313" key="2">
    <source>
        <dbReference type="EMBL" id="PAV29317.1"/>
    </source>
</evidence>
<reference evidence="2 3" key="1">
    <citation type="submission" date="2017-08" db="EMBL/GenBank/DDBJ databases">
        <title>Virgibacillus indicus sp. nov. and Virgibacillus profoundi sp. nov, two moderately halophilic bacteria isolated from marine sediment by using the Microfluidic Streak Plate.</title>
        <authorList>
            <person name="Xu B."/>
            <person name="Hu B."/>
            <person name="Wang J."/>
            <person name="Zhu Y."/>
            <person name="Huang L."/>
            <person name="Du W."/>
            <person name="Huang Y."/>
        </authorList>
    </citation>
    <scope>NUCLEOTIDE SEQUENCE [LARGE SCALE GENOMIC DNA]</scope>
    <source>
        <strain evidence="2 3">IO3-P3-H5</strain>
    </source>
</reference>
<comment type="caution">
    <text evidence="2">The sequence shown here is derived from an EMBL/GenBank/DDBJ whole genome shotgun (WGS) entry which is preliminary data.</text>
</comment>
<accession>A0A2A2ICG1</accession>
<dbReference type="RefSeq" id="WP_095655988.1">
    <property type="nucleotide sequence ID" value="NZ_NPOA01000008.1"/>
</dbReference>
<dbReference type="Pfam" id="PF13556">
    <property type="entry name" value="HTH_30"/>
    <property type="match status" value="1"/>
</dbReference>
<sequence>MLKHLQKVFSSIIVYDENQHKNNKLTNNYQWFISDDNEIIGIDKNELTDKDLLLLSAFLSPRNVSLPTLTEKEHRWGKIIAGEKELESDITFRFVYFSIKKNQIDPASFSEAVHELFSKSVPILWISEHVGVIIEEKTPQTEEAISYEQIIDVLMSDLYVKLNFFVGPFLENPVKIKQHYTSLIETAKQAFFYSDKSVVTYVDAIPYILVDQTNTEFRHEISNVILREFVSDDELLYTIKTFLHCNLNISVTAKELYMHRNSLQYRLDKFHEKTGIDVRQFNEAMTVYIALLANMHKDE</sequence>
<dbReference type="OrthoDB" id="9792148at2"/>
<dbReference type="InterPro" id="IPR051448">
    <property type="entry name" value="CdaR-like_regulators"/>
</dbReference>
<dbReference type="AlphaFoldDB" id="A0A2A2ICG1"/>
<gene>
    <name evidence="2" type="ORF">CIL05_13050</name>
</gene>
<dbReference type="SUPFAM" id="SSF46689">
    <property type="entry name" value="Homeodomain-like"/>
    <property type="match status" value="1"/>
</dbReference>
<evidence type="ECO:0000313" key="3">
    <source>
        <dbReference type="Proteomes" id="UP000218887"/>
    </source>
</evidence>
<dbReference type="Proteomes" id="UP000218887">
    <property type="component" value="Unassembled WGS sequence"/>
</dbReference>
<dbReference type="Gene3D" id="1.10.10.2840">
    <property type="entry name" value="PucR C-terminal helix-turn-helix domain"/>
    <property type="match status" value="1"/>
</dbReference>
<name>A0A2A2ICG1_9BACI</name>
<dbReference type="InterPro" id="IPR025736">
    <property type="entry name" value="PucR_C-HTH_dom"/>
</dbReference>